<protein>
    <submittedName>
        <fullName evidence="2">Emp24 gp25l p24 family of membrane trafficking proteins</fullName>
    </submittedName>
</protein>
<accession>A0A078AZ53</accession>
<dbReference type="InterPro" id="IPR009038">
    <property type="entry name" value="GOLD_dom"/>
</dbReference>
<feature type="domain" description="GOLD" evidence="1">
    <location>
        <begin position="3"/>
        <end position="134"/>
    </location>
</feature>
<evidence type="ECO:0000313" key="2">
    <source>
        <dbReference type="EMBL" id="CDW87419.1"/>
    </source>
</evidence>
<dbReference type="AlphaFoldDB" id="A0A078AZ53"/>
<sequence length="168" mass="19336">MQKQDPYCFMTPVKKYQDIQVNYMISGINEEQVSFTVSYVNGGDIYADSGKRENEVVVKAKEDSKVNLCWQKLDRKTKKLTFNFQVTSIDSDAKAGSQTVDRISNSVQRMQNKLDTISRNVYMQNEMDRQHSDLIGVCFGQIYFITQFFTSKSTKMGKDNNPFGRSMV</sequence>
<dbReference type="Pfam" id="PF01105">
    <property type="entry name" value="EMP24_GP25L"/>
    <property type="match status" value="1"/>
</dbReference>
<dbReference type="EMBL" id="CCKQ01015593">
    <property type="protein sequence ID" value="CDW87419.1"/>
    <property type="molecule type" value="Genomic_DNA"/>
</dbReference>
<evidence type="ECO:0000313" key="3">
    <source>
        <dbReference type="Proteomes" id="UP000039865"/>
    </source>
</evidence>
<name>A0A078AZ53_STYLE</name>
<dbReference type="OMA" id="YAQTEQF"/>
<dbReference type="InParanoid" id="A0A078AZ53"/>
<proteinExistence type="predicted"/>
<gene>
    <name evidence="2" type="primary">Contig556.g610</name>
    <name evidence="2" type="ORF">STYLEM_16522</name>
</gene>
<organism evidence="2 3">
    <name type="scientific">Stylonychia lemnae</name>
    <name type="common">Ciliate</name>
    <dbReference type="NCBI Taxonomy" id="5949"/>
    <lineage>
        <taxon>Eukaryota</taxon>
        <taxon>Sar</taxon>
        <taxon>Alveolata</taxon>
        <taxon>Ciliophora</taxon>
        <taxon>Intramacronucleata</taxon>
        <taxon>Spirotrichea</taxon>
        <taxon>Stichotrichia</taxon>
        <taxon>Sporadotrichida</taxon>
        <taxon>Oxytrichidae</taxon>
        <taxon>Stylonychinae</taxon>
        <taxon>Stylonychia</taxon>
    </lineage>
</organism>
<reference evidence="2 3" key="1">
    <citation type="submission" date="2014-06" db="EMBL/GenBank/DDBJ databases">
        <authorList>
            <person name="Swart Estienne"/>
        </authorList>
    </citation>
    <scope>NUCLEOTIDE SEQUENCE [LARGE SCALE GENOMIC DNA]</scope>
    <source>
        <strain evidence="2 3">130c</strain>
    </source>
</reference>
<evidence type="ECO:0000259" key="1">
    <source>
        <dbReference type="Pfam" id="PF01105"/>
    </source>
</evidence>
<keyword evidence="3" id="KW-1185">Reference proteome</keyword>
<dbReference type="Proteomes" id="UP000039865">
    <property type="component" value="Unassembled WGS sequence"/>
</dbReference>